<sequence length="158" mass="16796">MQSGALCSFSDKVGHAVAGTFTAELIDRSSWNKLAVELMPSVREWELRSALSKPLQAHDQPTVARIVPNRPNLACIGTEARRRELLRCGVQFEVLPSAADLVVVVIAVAAAGNSAAAVALAPTRFACGNLHTSATIASAGWSSNERRLGRPSNGQPFY</sequence>
<gene>
    <name evidence="1" type="ORF">M513_14040</name>
</gene>
<reference evidence="1 2" key="1">
    <citation type="journal article" date="2014" name="Nat. Genet.">
        <title>Genome and transcriptome of the porcine whipworm Trichuris suis.</title>
        <authorList>
            <person name="Jex A.R."/>
            <person name="Nejsum P."/>
            <person name="Schwarz E.M."/>
            <person name="Hu L."/>
            <person name="Young N.D."/>
            <person name="Hall R.S."/>
            <person name="Korhonen P.K."/>
            <person name="Liao S."/>
            <person name="Thamsborg S."/>
            <person name="Xia J."/>
            <person name="Xu P."/>
            <person name="Wang S."/>
            <person name="Scheerlinck J.P."/>
            <person name="Hofmann A."/>
            <person name="Sternberg P.W."/>
            <person name="Wang J."/>
            <person name="Gasser R.B."/>
        </authorList>
    </citation>
    <scope>NUCLEOTIDE SEQUENCE [LARGE SCALE GENOMIC DNA]</scope>
    <source>
        <strain evidence="1">DCEP-RM93M</strain>
    </source>
</reference>
<organism evidence="1 2">
    <name type="scientific">Trichuris suis</name>
    <name type="common">pig whipworm</name>
    <dbReference type="NCBI Taxonomy" id="68888"/>
    <lineage>
        <taxon>Eukaryota</taxon>
        <taxon>Metazoa</taxon>
        <taxon>Ecdysozoa</taxon>
        <taxon>Nematoda</taxon>
        <taxon>Enoplea</taxon>
        <taxon>Dorylaimia</taxon>
        <taxon>Trichinellida</taxon>
        <taxon>Trichuridae</taxon>
        <taxon>Trichuris</taxon>
    </lineage>
</organism>
<accession>A0A085LJD7</accession>
<evidence type="ECO:0000313" key="1">
    <source>
        <dbReference type="EMBL" id="KFD45083.1"/>
    </source>
</evidence>
<evidence type="ECO:0000313" key="2">
    <source>
        <dbReference type="Proteomes" id="UP000030764"/>
    </source>
</evidence>
<dbReference type="AlphaFoldDB" id="A0A085LJD7"/>
<keyword evidence="2" id="KW-1185">Reference proteome</keyword>
<dbReference type="EMBL" id="KL363801">
    <property type="protein sequence ID" value="KFD45083.1"/>
    <property type="molecule type" value="Genomic_DNA"/>
</dbReference>
<proteinExistence type="predicted"/>
<protein>
    <submittedName>
        <fullName evidence="1">Uncharacterized protein</fullName>
    </submittedName>
</protein>
<dbReference type="Proteomes" id="UP000030764">
    <property type="component" value="Unassembled WGS sequence"/>
</dbReference>
<name>A0A085LJD7_9BILA</name>